<dbReference type="PROSITE" id="PS50297">
    <property type="entry name" value="ANK_REP_REGION"/>
    <property type="match status" value="2"/>
</dbReference>
<evidence type="ECO:0000313" key="15">
    <source>
        <dbReference type="EMBL" id="GCB80222.1"/>
    </source>
</evidence>
<comment type="subunit">
    <text evidence="11">Interacts with CDK6.</text>
</comment>
<name>A0A401Q4C4_SCYTO</name>
<reference evidence="15 16" key="1">
    <citation type="journal article" date="2018" name="Nat. Ecol. Evol.">
        <title>Shark genomes provide insights into elasmobranch evolution and the origin of vertebrates.</title>
        <authorList>
            <person name="Hara Y"/>
            <person name="Yamaguchi K"/>
            <person name="Onimaru K"/>
            <person name="Kadota M"/>
            <person name="Koyanagi M"/>
            <person name="Keeley SD"/>
            <person name="Tatsumi K"/>
            <person name="Tanaka K"/>
            <person name="Motone F"/>
            <person name="Kageyama Y"/>
            <person name="Nozu R"/>
            <person name="Adachi N"/>
            <person name="Nishimura O"/>
            <person name="Nakagawa R"/>
            <person name="Tanegashima C"/>
            <person name="Kiyatake I"/>
            <person name="Matsumoto R"/>
            <person name="Murakumo K"/>
            <person name="Nishida K"/>
            <person name="Terakita A"/>
            <person name="Kuratani S"/>
            <person name="Sato K"/>
            <person name="Hyodo S Kuraku.S."/>
        </authorList>
    </citation>
    <scope>NUCLEOTIDE SEQUENCE [LARGE SCALE GENOMIC DNA]</scope>
</reference>
<keyword evidence="8" id="KW-0131">Cell cycle</keyword>
<comment type="similarity">
    <text evidence="9">Belongs to the CDKN2 cyclin-dependent kinase inhibitor family.</text>
</comment>
<evidence type="ECO:0000256" key="3">
    <source>
        <dbReference type="ARBA" id="ARBA00022490"/>
    </source>
</evidence>
<dbReference type="OMA" id="TEAVQWM"/>
<evidence type="ECO:0000256" key="10">
    <source>
        <dbReference type="ARBA" id="ARBA00056064"/>
    </source>
</evidence>
<dbReference type="OrthoDB" id="21416at2759"/>
<dbReference type="Gene3D" id="1.25.40.20">
    <property type="entry name" value="Ankyrin repeat-containing domain"/>
    <property type="match status" value="1"/>
</dbReference>
<dbReference type="FunFam" id="1.25.40.20:FF:000169">
    <property type="entry name" value="Cyclin-dependent kinase 4 inhibitor D"/>
    <property type="match status" value="1"/>
</dbReference>
<dbReference type="PANTHER" id="PTHR24201:SF14">
    <property type="entry name" value="CYCLIN-DEPENDENT KINASE 4 INHIBITOR C-LIKE"/>
    <property type="match status" value="1"/>
</dbReference>
<evidence type="ECO:0000256" key="8">
    <source>
        <dbReference type="ARBA" id="ARBA00023306"/>
    </source>
</evidence>
<feature type="repeat" description="ANK" evidence="14">
    <location>
        <begin position="137"/>
        <end position="157"/>
    </location>
</feature>
<comment type="caution">
    <text evidence="15">The sequence shown here is derived from an EMBL/GenBank/DDBJ whole genome shotgun (WGS) entry which is preliminary data.</text>
</comment>
<keyword evidence="5" id="KW-0007">Acetylation</keyword>
<dbReference type="PROSITE" id="PS50088">
    <property type="entry name" value="ANK_REPEAT"/>
    <property type="match status" value="2"/>
</dbReference>
<feature type="repeat" description="ANK" evidence="14">
    <location>
        <begin position="104"/>
        <end position="136"/>
    </location>
</feature>
<dbReference type="AlphaFoldDB" id="A0A401Q4C4"/>
<gene>
    <name evidence="15" type="ORF">scyTo_0017109</name>
</gene>
<dbReference type="EMBL" id="BFAA01010845">
    <property type="protein sequence ID" value="GCB80222.1"/>
    <property type="molecule type" value="Genomic_DNA"/>
</dbReference>
<dbReference type="InterPro" id="IPR002110">
    <property type="entry name" value="Ankyrin_rpt"/>
</dbReference>
<evidence type="ECO:0000256" key="12">
    <source>
        <dbReference type="ARBA" id="ARBA00070050"/>
    </source>
</evidence>
<dbReference type="Proteomes" id="UP000288216">
    <property type="component" value="Unassembled WGS sequence"/>
</dbReference>
<evidence type="ECO:0000256" key="4">
    <source>
        <dbReference type="ARBA" id="ARBA00022737"/>
    </source>
</evidence>
<dbReference type="GO" id="GO:0005634">
    <property type="term" value="C:nucleus"/>
    <property type="evidence" value="ECO:0007669"/>
    <property type="project" value="UniProtKB-SubCell"/>
</dbReference>
<dbReference type="GO" id="GO:1902807">
    <property type="term" value="P:negative regulation of cell cycle G1/S phase transition"/>
    <property type="evidence" value="ECO:0007669"/>
    <property type="project" value="UniProtKB-ARBA"/>
</dbReference>
<keyword evidence="6 14" id="KW-0040">ANK repeat</keyword>
<evidence type="ECO:0000256" key="13">
    <source>
        <dbReference type="ARBA" id="ARBA00082064"/>
    </source>
</evidence>
<evidence type="ECO:0000256" key="9">
    <source>
        <dbReference type="ARBA" id="ARBA00038438"/>
    </source>
</evidence>
<evidence type="ECO:0000256" key="14">
    <source>
        <dbReference type="PROSITE-ProRule" id="PRU00023"/>
    </source>
</evidence>
<keyword evidence="16" id="KW-1185">Reference proteome</keyword>
<organism evidence="15 16">
    <name type="scientific">Scyliorhinus torazame</name>
    <name type="common">Cloudy catshark</name>
    <name type="synonym">Catulus torazame</name>
    <dbReference type="NCBI Taxonomy" id="75743"/>
    <lineage>
        <taxon>Eukaryota</taxon>
        <taxon>Metazoa</taxon>
        <taxon>Chordata</taxon>
        <taxon>Craniata</taxon>
        <taxon>Vertebrata</taxon>
        <taxon>Chondrichthyes</taxon>
        <taxon>Elasmobranchii</taxon>
        <taxon>Galeomorphii</taxon>
        <taxon>Galeoidea</taxon>
        <taxon>Carcharhiniformes</taxon>
        <taxon>Scyliorhinidae</taxon>
        <taxon>Scyliorhinus</taxon>
    </lineage>
</organism>
<dbReference type="GO" id="GO:0019899">
    <property type="term" value="F:enzyme binding"/>
    <property type="evidence" value="ECO:0007669"/>
    <property type="project" value="UniProtKB-ARBA"/>
</dbReference>
<evidence type="ECO:0000256" key="1">
    <source>
        <dbReference type="ARBA" id="ARBA00004123"/>
    </source>
</evidence>
<keyword evidence="7" id="KW-0539">Nucleus</keyword>
<dbReference type="SMART" id="SM00248">
    <property type="entry name" value="ANK"/>
    <property type="match status" value="3"/>
</dbReference>
<evidence type="ECO:0000313" key="16">
    <source>
        <dbReference type="Proteomes" id="UP000288216"/>
    </source>
</evidence>
<proteinExistence type="inferred from homology"/>
<dbReference type="InterPro" id="IPR050776">
    <property type="entry name" value="Ank_Repeat/CDKN_Inhibitor"/>
</dbReference>
<evidence type="ECO:0000256" key="5">
    <source>
        <dbReference type="ARBA" id="ARBA00022990"/>
    </source>
</evidence>
<evidence type="ECO:0000256" key="6">
    <source>
        <dbReference type="ARBA" id="ARBA00023043"/>
    </source>
</evidence>
<comment type="function">
    <text evidence="10">Interacts strongly with CDK4 and CDK6 and inhibits them.</text>
</comment>
<dbReference type="SUPFAM" id="SSF48403">
    <property type="entry name" value="Ankyrin repeat"/>
    <property type="match status" value="1"/>
</dbReference>
<comment type="subcellular location">
    <subcellularLocation>
        <location evidence="2">Cytoplasm</location>
    </subcellularLocation>
    <subcellularLocation>
        <location evidence="1">Nucleus</location>
    </subcellularLocation>
</comment>
<protein>
    <recommendedName>
        <fullName evidence="12">Cyclin-dependent kinase 4 inhibitor D</fullName>
    </recommendedName>
    <alternativeName>
        <fullName evidence="13">p19-INK4d</fullName>
    </alternativeName>
</protein>
<dbReference type="PANTHER" id="PTHR24201">
    <property type="entry name" value="ANK_REP_REGION DOMAIN-CONTAINING PROTEIN"/>
    <property type="match status" value="1"/>
</dbReference>
<dbReference type="Pfam" id="PF12796">
    <property type="entry name" value="Ank_2"/>
    <property type="match status" value="1"/>
</dbReference>
<evidence type="ECO:0000256" key="11">
    <source>
        <dbReference type="ARBA" id="ARBA00065666"/>
    </source>
</evidence>
<dbReference type="STRING" id="75743.A0A401Q4C4"/>
<evidence type="ECO:0000256" key="2">
    <source>
        <dbReference type="ARBA" id="ARBA00004496"/>
    </source>
</evidence>
<accession>A0A401Q4C4</accession>
<dbReference type="InterPro" id="IPR036770">
    <property type="entry name" value="Ankyrin_rpt-contain_sf"/>
</dbReference>
<dbReference type="GO" id="GO:0005737">
    <property type="term" value="C:cytoplasm"/>
    <property type="evidence" value="ECO:0007669"/>
    <property type="project" value="UniProtKB-SubCell"/>
</dbReference>
<evidence type="ECO:0000256" key="7">
    <source>
        <dbReference type="ARBA" id="ARBA00023242"/>
    </source>
</evidence>
<sequence>MSALAGLTLFERRGFVAFFCNLDHTSITLVLIMETADASDGDKLTSAAAKGDSKEVNALLENGVKVDALNKFGRTALQVMQTGNTIIAKSLLKAGAKPNQQDPGGFAPAHDVAREGFLDTLKILVDFGANVNIKNSEGNLPIHLAAQEGHTDVIIFLAKKSNLSHKNEKGQTPFELARMYKRTEAVQWMEQNL</sequence>
<keyword evidence="3" id="KW-0963">Cytoplasm</keyword>
<keyword evidence="4" id="KW-0677">Repeat</keyword>
<dbReference type="Pfam" id="PF00023">
    <property type="entry name" value="Ank"/>
    <property type="match status" value="1"/>
</dbReference>